<evidence type="ECO:0000313" key="3">
    <source>
        <dbReference type="EMBL" id="KOO40138.1"/>
    </source>
</evidence>
<dbReference type="GO" id="GO:0004519">
    <property type="term" value="F:endonuclease activity"/>
    <property type="evidence" value="ECO:0007669"/>
    <property type="project" value="InterPro"/>
</dbReference>
<dbReference type="Pfam" id="PF03354">
    <property type="entry name" value="TerL_ATPase"/>
    <property type="match status" value="1"/>
</dbReference>
<dbReference type="InterPro" id="IPR027417">
    <property type="entry name" value="P-loop_NTPase"/>
</dbReference>
<feature type="domain" description="Terminase large subunit-like endonuclease" evidence="2">
    <location>
        <begin position="254"/>
        <end position="533"/>
    </location>
</feature>
<dbReference type="InterPro" id="IPR046461">
    <property type="entry name" value="TerL_ATPase"/>
</dbReference>
<dbReference type="PANTHER" id="PTHR41287">
    <property type="match status" value="1"/>
</dbReference>
<gene>
    <name evidence="3" type="ORF">AMD02_06225</name>
</gene>
<evidence type="ECO:0000259" key="2">
    <source>
        <dbReference type="Pfam" id="PF20441"/>
    </source>
</evidence>
<dbReference type="Pfam" id="PF20441">
    <property type="entry name" value="TerL_nuclease"/>
    <property type="match status" value="1"/>
</dbReference>
<accession>A0A0M0KP22</accession>
<dbReference type="PATRIC" id="fig|136160.3.peg.1544"/>
<proteinExistence type="predicted"/>
<dbReference type="EMBL" id="LILD01000001">
    <property type="protein sequence ID" value="KOO40138.1"/>
    <property type="molecule type" value="Genomic_DNA"/>
</dbReference>
<sequence length="556" mass="63737">MKTTEYAVGVTSHVIIASKKVYLACKRHLRDLKRQGTKDFPYIFDEAKGYRPIGFIEKFCKPSQGNFDKIIMQPWQHFVIGSLYGWIHKDTGYRRFREGLIMVARKNGKSALGSGVSLYGCSKDGEKGARVYQLANSKAQARVLFNECKAMVETSPVLNKHFERTLSEIRFNDTLSKIEPLATDSEKLDGLSASLGLFDEIHEYKNYKLINVIKNSTGARKQPLMIYITTAGYQLDGPLVDYYEHADDVLNGVVEAERFFYYIAELDAEDDIEDPNNWIKANPNLGVTIDLETMIEEWNDRKHIPAERADFITKRLNVFVKSDQQSFIDYEVLKRNEKELPMESLYGLPCVGSFDLSETEDFTSACLEFPLPESGEVFVLSHSWVPQKKVSADNEKINYRELEDSGLLTIVPGDYINYDYIFSWFELMAERYTIEKIAYDPHNAFHLIKALEAHGFNTVPVRQGHLTLSQPLKHLKEMFLDGKVVYNKNKLLKWYINNVKLVQDRNNNWMPTKQNRYRKIDGFAALLTAHSEVMKMLVEPMGSGKVGVISLSDLRG</sequence>
<dbReference type="PANTHER" id="PTHR41287:SF1">
    <property type="entry name" value="PROTEIN YMFN"/>
    <property type="match status" value="1"/>
</dbReference>
<dbReference type="Gene3D" id="3.40.50.300">
    <property type="entry name" value="P-loop containing nucleotide triphosphate hydrolases"/>
    <property type="match status" value="1"/>
</dbReference>
<dbReference type="AlphaFoldDB" id="A0A0M0KP22"/>
<reference evidence="3" key="1">
    <citation type="submission" date="2015-08" db="EMBL/GenBank/DDBJ databases">
        <title>Complete DNA Sequence of Pseudomonas syringae pv. actinidiae, the Causal Agent of Kiwifruit Canker Disease.</title>
        <authorList>
            <person name="Rikkerink E.H.A."/>
            <person name="Fineran P.C."/>
        </authorList>
    </citation>
    <scope>NUCLEOTIDE SEQUENCE</scope>
    <source>
        <strain evidence="3">DSM 13666</strain>
    </source>
</reference>
<dbReference type="InterPro" id="IPR046462">
    <property type="entry name" value="TerL_nuclease"/>
</dbReference>
<comment type="caution">
    <text evidence="3">The sequence shown here is derived from an EMBL/GenBank/DDBJ whole genome shotgun (WGS) entry which is preliminary data.</text>
</comment>
<protein>
    <submittedName>
        <fullName evidence="3">Terminase</fullName>
    </submittedName>
</protein>
<evidence type="ECO:0000259" key="1">
    <source>
        <dbReference type="Pfam" id="PF03354"/>
    </source>
</evidence>
<feature type="domain" description="Terminase large subunit-like ATPase" evidence="1">
    <location>
        <begin position="74"/>
        <end position="246"/>
    </location>
</feature>
<dbReference type="InterPro" id="IPR005021">
    <property type="entry name" value="Terminase_largesu-like"/>
</dbReference>
<organism evidence="3">
    <name type="scientific">Halalkalibacterium halodurans</name>
    <name type="common">Bacillus halodurans</name>
    <dbReference type="NCBI Taxonomy" id="86665"/>
    <lineage>
        <taxon>Bacteria</taxon>
        <taxon>Bacillati</taxon>
        <taxon>Bacillota</taxon>
        <taxon>Bacilli</taxon>
        <taxon>Bacillales</taxon>
        <taxon>Bacillaceae</taxon>
        <taxon>Halalkalibacterium (ex Joshi et al. 2022)</taxon>
    </lineage>
</organism>
<name>A0A0M0KP22_ALKHA</name>